<accession>A0A165K4C6</accession>
<dbReference type="SUPFAM" id="SSF55048">
    <property type="entry name" value="Probable ACP-binding domain of malonyl-CoA ACP transacylase"/>
    <property type="match status" value="1"/>
</dbReference>
<feature type="active site" description="Proton donor; for dehydratase activity" evidence="4">
    <location>
        <position position="1510"/>
    </location>
</feature>
<dbReference type="Gene3D" id="1.10.1200.10">
    <property type="entry name" value="ACP-like"/>
    <property type="match status" value="2"/>
</dbReference>
<dbReference type="PROSITE" id="PS00606">
    <property type="entry name" value="KS3_1"/>
    <property type="match status" value="1"/>
</dbReference>
<dbReference type="Pfam" id="PF00698">
    <property type="entry name" value="Acyl_transf_1"/>
    <property type="match status" value="1"/>
</dbReference>
<protein>
    <submittedName>
        <fullName evidence="8">Conidial yellow pigment biosynthesis polyketide synthase</fullName>
    </submittedName>
</protein>
<dbReference type="InterPro" id="IPR014043">
    <property type="entry name" value="Acyl_transferase_dom"/>
</dbReference>
<dbReference type="PANTHER" id="PTHR43775">
    <property type="entry name" value="FATTY ACID SYNTHASE"/>
    <property type="match status" value="1"/>
</dbReference>
<dbReference type="InParanoid" id="A0A165K4C6"/>
<dbReference type="SUPFAM" id="SSF53474">
    <property type="entry name" value="alpha/beta-Hydrolases"/>
    <property type="match status" value="1"/>
</dbReference>
<dbReference type="RefSeq" id="XP_018192523.1">
    <property type="nucleotide sequence ID" value="XM_018334678.1"/>
</dbReference>
<feature type="domain" description="Carrier" evidence="5">
    <location>
        <begin position="1645"/>
        <end position="1722"/>
    </location>
</feature>
<dbReference type="OrthoDB" id="329835at2759"/>
<dbReference type="InterPro" id="IPR032088">
    <property type="entry name" value="SAT"/>
</dbReference>
<dbReference type="GO" id="GO:0031177">
    <property type="term" value="F:phosphopantetheine binding"/>
    <property type="evidence" value="ECO:0007669"/>
    <property type="project" value="InterPro"/>
</dbReference>
<evidence type="ECO:0000256" key="1">
    <source>
        <dbReference type="ARBA" id="ARBA00022450"/>
    </source>
</evidence>
<evidence type="ECO:0000256" key="2">
    <source>
        <dbReference type="ARBA" id="ARBA00022553"/>
    </source>
</evidence>
<dbReference type="GO" id="GO:0006633">
    <property type="term" value="P:fatty acid biosynthetic process"/>
    <property type="evidence" value="ECO:0007669"/>
    <property type="project" value="InterPro"/>
</dbReference>
<evidence type="ECO:0000259" key="5">
    <source>
        <dbReference type="PROSITE" id="PS50075"/>
    </source>
</evidence>
<evidence type="ECO:0000313" key="9">
    <source>
        <dbReference type="Proteomes" id="UP000076632"/>
    </source>
</evidence>
<dbReference type="CDD" id="cd00833">
    <property type="entry name" value="PKS"/>
    <property type="match status" value="1"/>
</dbReference>
<dbReference type="InterPro" id="IPR049900">
    <property type="entry name" value="PKS_mFAS_DH"/>
</dbReference>
<dbReference type="InterPro" id="IPR020806">
    <property type="entry name" value="PKS_PP-bd"/>
</dbReference>
<dbReference type="FunFam" id="3.40.47.10:FF:000031">
    <property type="entry name" value="Sterigmatocystin biosynthesis polyketide synthase"/>
    <property type="match status" value="1"/>
</dbReference>
<dbReference type="GO" id="GO:0004312">
    <property type="term" value="F:fatty acid synthase activity"/>
    <property type="evidence" value="ECO:0007669"/>
    <property type="project" value="TreeGrafter"/>
</dbReference>
<dbReference type="InterPro" id="IPR001227">
    <property type="entry name" value="Ac_transferase_dom_sf"/>
</dbReference>
<dbReference type="PROSITE" id="PS52004">
    <property type="entry name" value="KS3_2"/>
    <property type="match status" value="1"/>
</dbReference>
<dbReference type="InterPro" id="IPR016035">
    <property type="entry name" value="Acyl_Trfase/lysoPLipase"/>
</dbReference>
<evidence type="ECO:0000256" key="3">
    <source>
        <dbReference type="ARBA" id="ARBA00022679"/>
    </source>
</evidence>
<dbReference type="InterPro" id="IPR042104">
    <property type="entry name" value="PKS_dehydratase_sf"/>
</dbReference>
<keyword evidence="1" id="KW-0596">Phosphopantetheine</keyword>
<dbReference type="InterPro" id="IPR029058">
    <property type="entry name" value="AB_hydrolase_fold"/>
</dbReference>
<dbReference type="InterPro" id="IPR049551">
    <property type="entry name" value="PKS_DH_C"/>
</dbReference>
<dbReference type="FunFam" id="3.10.129.110:FF:000001">
    <property type="entry name" value="Sterigmatocystin biosynthesis polyketide synthase"/>
    <property type="match status" value="1"/>
</dbReference>
<dbReference type="Pfam" id="PF00550">
    <property type="entry name" value="PP-binding"/>
    <property type="match status" value="2"/>
</dbReference>
<evidence type="ECO:0000256" key="4">
    <source>
        <dbReference type="PROSITE-ProRule" id="PRU01363"/>
    </source>
</evidence>
<feature type="active site" description="Proton acceptor; for dehydratase activity" evidence="4">
    <location>
        <position position="1322"/>
    </location>
</feature>
<dbReference type="PANTHER" id="PTHR43775:SF37">
    <property type="entry name" value="SI:DKEY-61P9.11"/>
    <property type="match status" value="1"/>
</dbReference>
<dbReference type="InterPro" id="IPR030918">
    <property type="entry name" value="PT_fungal_PKS"/>
</dbReference>
<dbReference type="PROSITE" id="PS50075">
    <property type="entry name" value="CARRIER"/>
    <property type="match status" value="2"/>
</dbReference>
<dbReference type="SUPFAM" id="SSF47336">
    <property type="entry name" value="ACP-like"/>
    <property type="match status" value="2"/>
</dbReference>
<evidence type="ECO:0000259" key="6">
    <source>
        <dbReference type="PROSITE" id="PS52004"/>
    </source>
</evidence>
<dbReference type="OMA" id="YCRGDGC"/>
<dbReference type="Pfam" id="PF16073">
    <property type="entry name" value="SAT"/>
    <property type="match status" value="1"/>
</dbReference>
<keyword evidence="2" id="KW-0597">Phosphoprotein</keyword>
<dbReference type="InterPro" id="IPR018201">
    <property type="entry name" value="Ketoacyl_synth_AS"/>
</dbReference>
<sequence>MDLLVFGDQEVDIHAFLQKIWLAGKQNTLLGTFLERTGLALREEIARLPGLERQKIPNFTNIHELAKRYHEAGQRHASVETALSCVAQLAQFIGYAEHEAGDALSAKGKSALGSGTGLLSAAVISSSASLTGLIPLAVEVVILALRIGLQVETFADRLCPTSSGEPWSYKVSGISLSQAEKILDEFHNDNGVPASNYAYISTVNLRDFVISGPPTTLRRLFDRLSSIQEMEKHQLPVYGPFHAPHLHQHVDKENLLEGYGRNFSHLLDTYHPRIPIISSCTGSYMKGSTLRDVLLEIVDELLEEKLRLDKVAQACVETINDTRSAECRVLQFGDPHTAEEIVGALRKDAKARISSDDGKAWMNTEGHPKKSNDGISGKIAIVGMAGRFPGGADHEEFWKSLEKGLDLHREVPKDRFDAQTHCDPNGKVKNTSHTPFGCFIEDPGLFDPRFFNMSPREAFQTDPMQRLALVTAYEALEMAGYVPNRTPSTKLDRIGTFYGQTSDDWREIQAAQDIDTYFITGGVRAFGPGRIHYHFKFSGPSFNVDTACSSSMAAIQLACTSLCAQECDTAVAGGVNVLTNPDIFAGLSRGQFLSKTGPCQTFDNDADGYCRADGVGTVILKRLEDAEADKDNILAVIVGTATNHSANAISITHPHAETQEILYRHIMDQAGVSPLDVDYVEMHGTGTQAGDGTEMRSVTNVFAPSSPRRNHSQPLYLGAVKANAGHGEAASGVTALIKCLMMMQKNSIPPHVGVKKSMNTTFPKDLKERNVRIAFEKTPLVPKHGSKRRIFVNNFSAAGGNTAVLLEDGPSHAPPSHDPRSTHVIAVSAKSKSSLRSNMQRLISYLDNHPNASLPDLSYTTTARRIQHNYRVAFAINDLEAAKAVLKAGVDETVNPVSSKPPKVGFVFTGQGSHYQGLGKELYETSTQFRADLTNFDSIATLQGYPSFIPLVDGSVADVKDISPISVQIGMVCVEMALTRLWASWGIRPDVVLGHSLGEYAALNAAGVLSDSDTIFLVGERARLLTEMCTSGTHAMLAIKGSAAMVSESFSIAGSIEIACMNGPDETVLSGPTNEINAMAERISARGMKCTKLNVPFAFHSSQVDPILDPFEAASKFASFGEATVPVISPLLGKPVTKNDVFGPKYLRKHARECVNFLDALRSGQTAEIFDEKTVWVEVGPHPVCSNMVRSSLGQATKTVPSFRRGDSNWKTVASSLCTLHTSGLKIDWSEYHRDFEHSLRLLDLPAYAFDNKNYWIDYRNDWCLTKGDAAIAAPPTSKQPSGLSTTSVHSVVSETFSNGKGSVTIESDITRPDLNAVVMGHVINGVALCPSSLYGDMALTVANYLYTKLKPGVERADMNVGRMEVFKPLLGKPVGSTPQILRVEATTDLSTGRADLHFSSGTGKDKIDHAKCIVEYGDASAWLAEWNRNAYMVRSRIQALEKSSREGGAHKILRGMAYKLFAALVDYATPYRGMEEVIFDSAELETTAKISFQTTEENGKFFCSPFWIDSLAHLSGFTVNANETLDNKNEIYISHGWESMRFTGELSAQKKYRSYVKMQPAGGKMMAGDVYIFEGDTIIGFVGGLKFQCIPTRLLNSVLPNPNAQKLPSKNLVNVPPRAAAVAIAPAPAPVKVQQTKVTTTVASKSGQITVMALDIIAAELGVNVNELADAIEFADIGVDSLMSLSIIARMREALELTLSGSLFLDFPTVEKMKGYFKQFESSTSVDFEPELASGSSSSGTDSGIETPVDDIKATMSMDVEASISATNISAVLRATIAEEMGVEVEEILAAPDLASLGMDSLMTLSILSSLREKTGLSIPSTLLLDNLSIHAIEKSLQVGPAKENAPHVQTVSTHTETTVVQTKKFRPERAATSFLLQGNPRACSKTLFLLPDGGGAAASYAGIPDIDPDLCVFGLNSPFMKTPEEFDCGVSGISEYFVREIQRRQPHGPYILGGWSAGGVVAYESARQLMAAGEVVDRLILIDSPCPLTIEPLPDGLHKWFNSLGLLGDGNPDKIPPWLLPHFQSSITALSTYDAPRMNPAKAPRTLAIWCRDGVCKYPTDPRPNPYPTGHALFLLENKTDFGPMRWDELVGAKNIVTEPMPGNHFTMMLPPNVKLLSDWMRRSVQ</sequence>
<dbReference type="InterPro" id="IPR014030">
    <property type="entry name" value="Ketoacyl_synth_N"/>
</dbReference>
<dbReference type="PROSITE" id="PS52019">
    <property type="entry name" value="PKS_MFAS_DH"/>
    <property type="match status" value="1"/>
</dbReference>
<dbReference type="SMART" id="SM00827">
    <property type="entry name" value="PKS_AT"/>
    <property type="match status" value="1"/>
</dbReference>
<feature type="region of interest" description="C-terminal hotdog fold" evidence="4">
    <location>
        <begin position="1450"/>
        <end position="1597"/>
    </location>
</feature>
<dbReference type="SMART" id="SM00823">
    <property type="entry name" value="PKS_PP"/>
    <property type="match status" value="2"/>
</dbReference>
<dbReference type="GeneID" id="28899815"/>
<dbReference type="InterPro" id="IPR014031">
    <property type="entry name" value="Ketoacyl_synth_C"/>
</dbReference>
<dbReference type="Gene3D" id="3.30.70.3290">
    <property type="match status" value="1"/>
</dbReference>
<keyword evidence="9" id="KW-1185">Reference proteome</keyword>
<feature type="domain" description="Ketosynthase family 3 (KS3)" evidence="6">
    <location>
        <begin position="376"/>
        <end position="808"/>
    </location>
</feature>
<dbReference type="InterPro" id="IPR036736">
    <property type="entry name" value="ACP-like_sf"/>
</dbReference>
<dbReference type="Gene3D" id="3.40.366.10">
    <property type="entry name" value="Malonyl-Coenzyme A Acyl Carrier Protein, domain 2"/>
    <property type="match status" value="2"/>
</dbReference>
<dbReference type="GO" id="GO:0004315">
    <property type="term" value="F:3-oxoacyl-[acyl-carrier-protein] synthase activity"/>
    <property type="evidence" value="ECO:0007669"/>
    <property type="project" value="InterPro"/>
</dbReference>
<dbReference type="InterPro" id="IPR016039">
    <property type="entry name" value="Thiolase-like"/>
</dbReference>
<reference evidence="8 9" key="1">
    <citation type="journal article" date="2016" name="Fungal Biol.">
        <title>The genome of Xylona heveae provides a window into fungal endophytism.</title>
        <authorList>
            <person name="Gazis R."/>
            <person name="Kuo A."/>
            <person name="Riley R."/>
            <person name="LaButti K."/>
            <person name="Lipzen A."/>
            <person name="Lin J."/>
            <person name="Amirebrahimi M."/>
            <person name="Hesse C.N."/>
            <person name="Spatafora J.W."/>
            <person name="Henrissat B."/>
            <person name="Hainaut M."/>
            <person name="Grigoriev I.V."/>
            <person name="Hibbett D.S."/>
        </authorList>
    </citation>
    <scope>NUCLEOTIDE SEQUENCE [LARGE SCALE GENOMIC DNA]</scope>
    <source>
        <strain evidence="8 9">TC161</strain>
    </source>
</reference>
<dbReference type="Pfam" id="PF00109">
    <property type="entry name" value="ketoacyl-synt"/>
    <property type="match status" value="1"/>
</dbReference>
<organism evidence="8 9">
    <name type="scientific">Xylona heveae (strain CBS 132557 / TC161)</name>
    <dbReference type="NCBI Taxonomy" id="1328760"/>
    <lineage>
        <taxon>Eukaryota</taxon>
        <taxon>Fungi</taxon>
        <taxon>Dikarya</taxon>
        <taxon>Ascomycota</taxon>
        <taxon>Pezizomycotina</taxon>
        <taxon>Xylonomycetes</taxon>
        <taxon>Xylonales</taxon>
        <taxon>Xylonaceae</taxon>
        <taxon>Xylona</taxon>
    </lineage>
</organism>
<dbReference type="Proteomes" id="UP000076632">
    <property type="component" value="Unassembled WGS sequence"/>
</dbReference>
<dbReference type="STRING" id="1328760.A0A165K4C6"/>
<feature type="domain" description="PKS/mFAS DH" evidence="7">
    <location>
        <begin position="1290"/>
        <end position="1597"/>
    </location>
</feature>
<dbReference type="Pfam" id="PF22621">
    <property type="entry name" value="CurL-like_PKS_C"/>
    <property type="match status" value="1"/>
</dbReference>
<dbReference type="InterPro" id="IPR050091">
    <property type="entry name" value="PKS_NRPS_Biosynth_Enz"/>
</dbReference>
<gene>
    <name evidence="8" type="ORF">L228DRAFT_265316</name>
</gene>
<dbReference type="InterPro" id="IPR016036">
    <property type="entry name" value="Malonyl_transacylase_ACP-bd"/>
</dbReference>
<evidence type="ECO:0000313" key="8">
    <source>
        <dbReference type="EMBL" id="KZF26968.1"/>
    </source>
</evidence>
<dbReference type="FunFam" id="3.40.366.10:FF:000002">
    <property type="entry name" value="Probable polyketide synthase 2"/>
    <property type="match status" value="1"/>
</dbReference>
<dbReference type="EMBL" id="KV407454">
    <property type="protein sequence ID" value="KZF26968.1"/>
    <property type="molecule type" value="Genomic_DNA"/>
</dbReference>
<dbReference type="Gene3D" id="3.40.47.10">
    <property type="match status" value="1"/>
</dbReference>
<dbReference type="SMART" id="SM00825">
    <property type="entry name" value="PKS_KS"/>
    <property type="match status" value="1"/>
</dbReference>
<dbReference type="NCBIfam" id="TIGR04532">
    <property type="entry name" value="PT_fungal_PKS"/>
    <property type="match status" value="1"/>
</dbReference>
<evidence type="ECO:0000259" key="7">
    <source>
        <dbReference type="PROSITE" id="PS52019"/>
    </source>
</evidence>
<proteinExistence type="predicted"/>
<dbReference type="InterPro" id="IPR020841">
    <property type="entry name" value="PKS_Beta-ketoAc_synthase_dom"/>
</dbReference>
<feature type="region of interest" description="N-terminal hotdog fold" evidence="4">
    <location>
        <begin position="1290"/>
        <end position="1422"/>
    </location>
</feature>
<dbReference type="SUPFAM" id="SSF52151">
    <property type="entry name" value="FabD/lysophospholipase-like"/>
    <property type="match status" value="1"/>
</dbReference>
<dbReference type="Pfam" id="PF00975">
    <property type="entry name" value="Thioesterase"/>
    <property type="match status" value="1"/>
</dbReference>
<dbReference type="Gene3D" id="3.40.50.1820">
    <property type="entry name" value="alpha/beta hydrolase"/>
    <property type="match status" value="1"/>
</dbReference>
<dbReference type="GO" id="GO:0044550">
    <property type="term" value="P:secondary metabolite biosynthetic process"/>
    <property type="evidence" value="ECO:0007669"/>
    <property type="project" value="UniProtKB-ARBA"/>
</dbReference>
<dbReference type="FunFam" id="1.10.1200.10:FF:000011">
    <property type="entry name" value="Sterigmatocystin biosynthesis polyketide synthase"/>
    <property type="match status" value="1"/>
</dbReference>
<dbReference type="Gene3D" id="3.10.129.110">
    <property type="entry name" value="Polyketide synthase dehydratase"/>
    <property type="match status" value="1"/>
</dbReference>
<dbReference type="InterPro" id="IPR001031">
    <property type="entry name" value="Thioesterase"/>
</dbReference>
<dbReference type="Pfam" id="PF02801">
    <property type="entry name" value="Ketoacyl-synt_C"/>
    <property type="match status" value="1"/>
</dbReference>
<dbReference type="InterPro" id="IPR009081">
    <property type="entry name" value="PP-bd_ACP"/>
</dbReference>
<feature type="domain" description="Carrier" evidence="5">
    <location>
        <begin position="1768"/>
        <end position="1842"/>
    </location>
</feature>
<dbReference type="Pfam" id="PF14765">
    <property type="entry name" value="PS-DH"/>
    <property type="match status" value="1"/>
</dbReference>
<name>A0A165K4C6_XYLHT</name>
<keyword evidence="3" id="KW-0808">Transferase</keyword>
<dbReference type="SUPFAM" id="SSF53901">
    <property type="entry name" value="Thiolase-like"/>
    <property type="match status" value="1"/>
</dbReference>